<dbReference type="EMBL" id="JACGCM010000119">
    <property type="protein sequence ID" value="KAF6176182.1"/>
    <property type="molecule type" value="Genomic_DNA"/>
</dbReference>
<dbReference type="InterPro" id="IPR001611">
    <property type="entry name" value="Leu-rich_rpt"/>
</dbReference>
<keyword evidence="4" id="KW-0677">Repeat</keyword>
<dbReference type="InterPro" id="IPR003591">
    <property type="entry name" value="Leu-rich_rpt_typical-subtyp"/>
</dbReference>
<accession>A0A7J7PA74</accession>
<dbReference type="PANTHER" id="PTHR48009">
    <property type="entry name" value="LEUCINE-RICH REPEAT (LRR) FAMILY PROTEIN"/>
    <property type="match status" value="1"/>
</dbReference>
<evidence type="ECO:0000256" key="6">
    <source>
        <dbReference type="SAM" id="SignalP"/>
    </source>
</evidence>
<dbReference type="Pfam" id="PF00560">
    <property type="entry name" value="LRR_1"/>
    <property type="match status" value="1"/>
</dbReference>
<comment type="subcellular location">
    <subcellularLocation>
        <location evidence="1">Membrane</location>
    </subcellularLocation>
</comment>
<reference evidence="7 8" key="1">
    <citation type="journal article" date="2020" name="IScience">
        <title>Genome Sequencing of the Endangered Kingdonia uniflora (Circaeasteraceae, Ranunculales) Reveals Potential Mechanisms of Evolutionary Specialization.</title>
        <authorList>
            <person name="Sun Y."/>
            <person name="Deng T."/>
            <person name="Zhang A."/>
            <person name="Moore M.J."/>
            <person name="Landis J.B."/>
            <person name="Lin N."/>
            <person name="Zhang H."/>
            <person name="Zhang X."/>
            <person name="Huang J."/>
            <person name="Zhang X."/>
            <person name="Sun H."/>
            <person name="Wang H."/>
        </authorList>
    </citation>
    <scope>NUCLEOTIDE SEQUENCE [LARGE SCALE GENOMIC DNA]</scope>
    <source>
        <strain evidence="7">TB1705</strain>
        <tissue evidence="7">Leaf</tissue>
    </source>
</reference>
<dbReference type="InterPro" id="IPR053213">
    <property type="entry name" value="RLP29"/>
</dbReference>
<dbReference type="OrthoDB" id="676979at2759"/>
<dbReference type="PANTHER" id="PTHR48009:SF9">
    <property type="entry name" value="LRR RECEPTOR-LIKE SERINE_THREONINE-PROTEIN KINASE GSO1"/>
    <property type="match status" value="1"/>
</dbReference>
<keyword evidence="5" id="KW-0472">Membrane</keyword>
<evidence type="ECO:0000256" key="4">
    <source>
        <dbReference type="ARBA" id="ARBA00022737"/>
    </source>
</evidence>
<proteinExistence type="predicted"/>
<dbReference type="GO" id="GO:0016020">
    <property type="term" value="C:membrane"/>
    <property type="evidence" value="ECO:0007669"/>
    <property type="project" value="UniProtKB-SubCell"/>
</dbReference>
<name>A0A7J7PA74_9MAGN</name>
<dbReference type="SMART" id="SM00369">
    <property type="entry name" value="LRR_TYP"/>
    <property type="match status" value="7"/>
</dbReference>
<evidence type="ECO:0000313" key="7">
    <source>
        <dbReference type="EMBL" id="KAF6176182.1"/>
    </source>
</evidence>
<evidence type="ECO:0000256" key="5">
    <source>
        <dbReference type="ARBA" id="ARBA00023136"/>
    </source>
</evidence>
<feature type="chain" id="PRO_5029843890" evidence="6">
    <location>
        <begin position="22"/>
        <end position="383"/>
    </location>
</feature>
<keyword evidence="8" id="KW-1185">Reference proteome</keyword>
<dbReference type="InterPro" id="IPR032675">
    <property type="entry name" value="LRR_dom_sf"/>
</dbReference>
<organism evidence="7 8">
    <name type="scientific">Kingdonia uniflora</name>
    <dbReference type="NCBI Taxonomy" id="39325"/>
    <lineage>
        <taxon>Eukaryota</taxon>
        <taxon>Viridiplantae</taxon>
        <taxon>Streptophyta</taxon>
        <taxon>Embryophyta</taxon>
        <taxon>Tracheophyta</taxon>
        <taxon>Spermatophyta</taxon>
        <taxon>Magnoliopsida</taxon>
        <taxon>Ranunculales</taxon>
        <taxon>Circaeasteraceae</taxon>
        <taxon>Kingdonia</taxon>
    </lineage>
</organism>
<sequence>MFRSCIILILVCFSFSTNIDSLTLPSDISALKSFKSTINPKTIPSSSCIASWDFSVDPCSLPRRTHFVCGITCNPDSTRVTALVLDPAGYSAIISPAIFQLTQLAHLDLSDNSFHGSLSDSLGSLINLETLTLRFNSLTGSLPDSLSKLSSLVSLDISHNALTGSLPPTVASLTNLRTMDLSFNKLTGAIPKLPLNLAELALKSNYLSGSLYQTSFQQLSKLEVVELSDNMLTGVLKDWFFLLPALQQVDLANNSFTGVEILKLKNKYNELVAVDLGFNKFNGYLPVNFAVFPILASLSLRYNRFKGQIPWQYGNMSSIKRLFLDGNFLNGKVPSGLLSNDGAISGSLGDNCLDSCPASSRLCLPLQKPSKTCKEAYGTRPKP</sequence>
<dbReference type="Gene3D" id="3.80.10.10">
    <property type="entry name" value="Ribonuclease Inhibitor"/>
    <property type="match status" value="3"/>
</dbReference>
<evidence type="ECO:0000256" key="1">
    <source>
        <dbReference type="ARBA" id="ARBA00004370"/>
    </source>
</evidence>
<evidence type="ECO:0000256" key="2">
    <source>
        <dbReference type="ARBA" id="ARBA00022614"/>
    </source>
</evidence>
<protein>
    <submittedName>
        <fullName evidence="7">Uncharacterized protein</fullName>
    </submittedName>
</protein>
<dbReference type="Pfam" id="PF13855">
    <property type="entry name" value="LRR_8"/>
    <property type="match status" value="2"/>
</dbReference>
<feature type="signal peptide" evidence="6">
    <location>
        <begin position="1"/>
        <end position="21"/>
    </location>
</feature>
<dbReference type="AlphaFoldDB" id="A0A7J7PA74"/>
<keyword evidence="3 6" id="KW-0732">Signal</keyword>
<comment type="caution">
    <text evidence="7">The sequence shown here is derived from an EMBL/GenBank/DDBJ whole genome shotgun (WGS) entry which is preliminary data.</text>
</comment>
<gene>
    <name evidence="7" type="ORF">GIB67_023473</name>
</gene>
<dbReference type="PRINTS" id="PR00019">
    <property type="entry name" value="LEURICHRPT"/>
</dbReference>
<dbReference type="Proteomes" id="UP000541444">
    <property type="component" value="Unassembled WGS sequence"/>
</dbReference>
<dbReference type="FunFam" id="3.80.10.10:FF:000400">
    <property type="entry name" value="Nuclear pore complex protein NUP107"/>
    <property type="match status" value="1"/>
</dbReference>
<evidence type="ECO:0000313" key="8">
    <source>
        <dbReference type="Proteomes" id="UP000541444"/>
    </source>
</evidence>
<evidence type="ECO:0000256" key="3">
    <source>
        <dbReference type="ARBA" id="ARBA00022729"/>
    </source>
</evidence>
<dbReference type="SUPFAM" id="SSF52058">
    <property type="entry name" value="L domain-like"/>
    <property type="match status" value="1"/>
</dbReference>
<keyword evidence="2" id="KW-0433">Leucine-rich repeat</keyword>